<dbReference type="PANTHER" id="PTHR23508:SF10">
    <property type="entry name" value="CARBOXYLIC ACID TRANSPORTER PROTEIN HOMOLOG"/>
    <property type="match status" value="1"/>
</dbReference>
<feature type="transmembrane region" description="Helical" evidence="5">
    <location>
        <begin position="99"/>
        <end position="118"/>
    </location>
</feature>
<evidence type="ECO:0000256" key="4">
    <source>
        <dbReference type="ARBA" id="ARBA00023136"/>
    </source>
</evidence>
<dbReference type="Pfam" id="PF07690">
    <property type="entry name" value="MFS_1"/>
    <property type="match status" value="1"/>
</dbReference>
<feature type="transmembrane region" description="Helical" evidence="5">
    <location>
        <begin position="157"/>
        <end position="182"/>
    </location>
</feature>
<reference evidence="7 10" key="2">
    <citation type="submission" date="2018-05" db="EMBL/GenBank/DDBJ databases">
        <title>Genomic Encyclopedia of Type Strains, Phase IV (KMG-V): Genome sequencing to study the core and pangenomes of soil and plant-associated prokaryotes.</title>
        <authorList>
            <person name="Whitman W."/>
        </authorList>
    </citation>
    <scope>NUCLEOTIDE SEQUENCE [LARGE SCALE GENOMIC DNA]</scope>
    <source>
        <strain evidence="7 10">SIr-6563</strain>
    </source>
</reference>
<evidence type="ECO:0000313" key="8">
    <source>
        <dbReference type="EMBL" id="SEJ70474.1"/>
    </source>
</evidence>
<evidence type="ECO:0000256" key="2">
    <source>
        <dbReference type="ARBA" id="ARBA00022692"/>
    </source>
</evidence>
<feature type="transmembrane region" description="Helical" evidence="5">
    <location>
        <begin position="333"/>
        <end position="356"/>
    </location>
</feature>
<dbReference type="EMBL" id="FNZM01000007">
    <property type="protein sequence ID" value="SEJ70474.1"/>
    <property type="molecule type" value="Genomic_DNA"/>
</dbReference>
<gene>
    <name evidence="7" type="ORF">C7400_10776</name>
    <name evidence="8" type="ORF">SAMN05216550_107270</name>
</gene>
<dbReference type="GO" id="GO:0005886">
    <property type="term" value="C:plasma membrane"/>
    <property type="evidence" value="ECO:0007669"/>
    <property type="project" value="TreeGrafter"/>
</dbReference>
<evidence type="ECO:0000259" key="6">
    <source>
        <dbReference type="PROSITE" id="PS50850"/>
    </source>
</evidence>
<feature type="transmembrane region" description="Helical" evidence="5">
    <location>
        <begin position="368"/>
        <end position="389"/>
    </location>
</feature>
<dbReference type="GO" id="GO:0046943">
    <property type="term" value="F:carboxylic acid transmembrane transporter activity"/>
    <property type="evidence" value="ECO:0007669"/>
    <property type="project" value="TreeGrafter"/>
</dbReference>
<dbReference type="AlphaFoldDB" id="A0AAQ1GFT0"/>
<dbReference type="InterPro" id="IPR020846">
    <property type="entry name" value="MFS_dom"/>
</dbReference>
<dbReference type="Proteomes" id="UP000247515">
    <property type="component" value="Unassembled WGS sequence"/>
</dbReference>
<evidence type="ECO:0000313" key="7">
    <source>
        <dbReference type="EMBL" id="PXX16867.1"/>
    </source>
</evidence>
<feature type="transmembrane region" description="Helical" evidence="5">
    <location>
        <begin position="278"/>
        <end position="298"/>
    </location>
</feature>
<feature type="transmembrane region" description="Helical" evidence="5">
    <location>
        <begin position="310"/>
        <end position="327"/>
    </location>
</feature>
<feature type="transmembrane region" description="Helical" evidence="5">
    <location>
        <begin position="124"/>
        <end position="145"/>
    </location>
</feature>
<dbReference type="EMBL" id="QJJV01000007">
    <property type="protein sequence ID" value="PXX16867.1"/>
    <property type="molecule type" value="Genomic_DNA"/>
</dbReference>
<keyword evidence="10" id="KW-1185">Reference proteome</keyword>
<evidence type="ECO:0000313" key="9">
    <source>
        <dbReference type="Proteomes" id="UP000183529"/>
    </source>
</evidence>
<name>A0AAQ1GFT0_9BURK</name>
<dbReference type="GeneID" id="61305550"/>
<dbReference type="PROSITE" id="PS50850">
    <property type="entry name" value="MFS"/>
    <property type="match status" value="1"/>
</dbReference>
<evidence type="ECO:0000313" key="10">
    <source>
        <dbReference type="Proteomes" id="UP000247515"/>
    </source>
</evidence>
<dbReference type="InterPro" id="IPR005829">
    <property type="entry name" value="Sugar_transporter_CS"/>
</dbReference>
<proteinExistence type="predicted"/>
<feature type="transmembrane region" description="Helical" evidence="5">
    <location>
        <begin position="33"/>
        <end position="58"/>
    </location>
</feature>
<dbReference type="InterPro" id="IPR011701">
    <property type="entry name" value="MFS"/>
</dbReference>
<protein>
    <submittedName>
        <fullName evidence="7">MFS family arabinose efflux permease</fullName>
    </submittedName>
    <submittedName>
        <fullName evidence="8">Predicted arabinose efflux permease, MFS family</fullName>
    </submittedName>
</protein>
<dbReference type="Proteomes" id="UP000183529">
    <property type="component" value="Unassembled WGS sequence"/>
</dbReference>
<keyword evidence="3 5" id="KW-1133">Transmembrane helix</keyword>
<keyword evidence="4 5" id="KW-0472">Membrane</keyword>
<feature type="transmembrane region" description="Helical" evidence="5">
    <location>
        <begin position="395"/>
        <end position="417"/>
    </location>
</feature>
<dbReference type="InterPro" id="IPR036259">
    <property type="entry name" value="MFS_trans_sf"/>
</dbReference>
<dbReference type="RefSeq" id="WP_080180495.1">
    <property type="nucleotide sequence ID" value="NZ_CADFGN010000008.1"/>
</dbReference>
<organism evidence="8 9">
    <name type="scientific">Paraburkholderia tropica</name>
    <dbReference type="NCBI Taxonomy" id="92647"/>
    <lineage>
        <taxon>Bacteria</taxon>
        <taxon>Pseudomonadati</taxon>
        <taxon>Pseudomonadota</taxon>
        <taxon>Betaproteobacteria</taxon>
        <taxon>Burkholderiales</taxon>
        <taxon>Burkholderiaceae</taxon>
        <taxon>Paraburkholderia</taxon>
    </lineage>
</organism>
<evidence type="ECO:0000256" key="5">
    <source>
        <dbReference type="SAM" id="Phobius"/>
    </source>
</evidence>
<dbReference type="SUPFAM" id="SSF103473">
    <property type="entry name" value="MFS general substrate transporter"/>
    <property type="match status" value="1"/>
</dbReference>
<accession>A0AAQ1GFT0</accession>
<evidence type="ECO:0000256" key="3">
    <source>
        <dbReference type="ARBA" id="ARBA00022989"/>
    </source>
</evidence>
<feature type="transmembrane region" description="Helical" evidence="5">
    <location>
        <begin position="241"/>
        <end position="266"/>
    </location>
</feature>
<feature type="domain" description="Major facilitator superfamily (MFS) profile" evidence="6">
    <location>
        <begin position="33"/>
        <end position="421"/>
    </location>
</feature>
<comment type="caution">
    <text evidence="8">The sequence shown here is derived from an EMBL/GenBank/DDBJ whole genome shotgun (WGS) entry which is preliminary data.</text>
</comment>
<comment type="subcellular location">
    <subcellularLocation>
        <location evidence="1">Membrane</location>
        <topology evidence="1">Multi-pass membrane protein</topology>
    </subcellularLocation>
</comment>
<reference evidence="8 9" key="1">
    <citation type="submission" date="2016-10" db="EMBL/GenBank/DDBJ databases">
        <authorList>
            <person name="Varghese N."/>
            <person name="Submissions S."/>
        </authorList>
    </citation>
    <scope>NUCLEOTIDE SEQUENCE [LARGE SCALE GENOMIC DNA]</scope>
    <source>
        <strain evidence="8 9">LMG 22274</strain>
    </source>
</reference>
<keyword evidence="2 5" id="KW-0812">Transmembrane</keyword>
<evidence type="ECO:0000256" key="1">
    <source>
        <dbReference type="ARBA" id="ARBA00004141"/>
    </source>
</evidence>
<sequence>MKQSLSLDNAAPERESVAVEGAASVDKARYRKVVIASAMGWGLDGFDHTMFALALGAILTSLNLSIGIGGTISTASLVASALGGMFGGALADRYGRARVLVWVVVGFSVTTALTATAQNATQLVIWRTLEGLCFGAEWPVGVALLSEYAKAESRGRVMAFMQSAYSIGWAASTIAYFVVFSMVPAGDAWRWLFVLGLLPAIAIFFVRRGISDRISSAGAHKPASPFASIARLFHRDLRRTTLSATVFLVGAHGNYYAIVTFLPLYLATERGLHVAGTTTFMLVQIVGGFIGYVSSGWFHDCFGRRPTQTGAFIFAICSVFAFLYTPVQSPGLGYVLVFLVGMSISSVAGGLGAILAEQFPTVIRGAGVGFTYNVGRGIAAFGPMLIGFMASRYGLGWSMMVVGICLALLSTAALWTLPETRGKEIIREGEV</sequence>
<dbReference type="PANTHER" id="PTHR23508">
    <property type="entry name" value="CARBOXYLIC ACID TRANSPORTER PROTEIN HOMOLOG"/>
    <property type="match status" value="1"/>
</dbReference>
<feature type="transmembrane region" description="Helical" evidence="5">
    <location>
        <begin position="64"/>
        <end position="87"/>
    </location>
</feature>
<dbReference type="Gene3D" id="1.20.1250.20">
    <property type="entry name" value="MFS general substrate transporter like domains"/>
    <property type="match status" value="2"/>
</dbReference>
<dbReference type="PROSITE" id="PS00217">
    <property type="entry name" value="SUGAR_TRANSPORT_2"/>
    <property type="match status" value="1"/>
</dbReference>
<feature type="transmembrane region" description="Helical" evidence="5">
    <location>
        <begin position="188"/>
        <end position="206"/>
    </location>
</feature>